<evidence type="ECO:0000256" key="2">
    <source>
        <dbReference type="ARBA" id="ARBA00009347"/>
    </source>
</evidence>
<dbReference type="PROSITE" id="PS00073">
    <property type="entry name" value="ACYL_COA_DH_2"/>
    <property type="match status" value="1"/>
</dbReference>
<keyword evidence="3 5" id="KW-0285">Flavoprotein</keyword>
<evidence type="ECO:0000259" key="7">
    <source>
        <dbReference type="Pfam" id="PF02770"/>
    </source>
</evidence>
<dbReference type="KEGG" id="stsi:A4E84_36555"/>
<dbReference type="GO" id="GO:0003995">
    <property type="term" value="F:acyl-CoA dehydrogenase activity"/>
    <property type="evidence" value="ECO:0007669"/>
    <property type="project" value="InterPro"/>
</dbReference>
<evidence type="ECO:0000256" key="1">
    <source>
        <dbReference type="ARBA" id="ARBA00001974"/>
    </source>
</evidence>
<sequence length="435" mass="47003">MPQQTEENVSAAVRPGLPHVELTGFEPPLGDDERAVQQAMHQFAREVMRPAGIAIDRLSAEEVVAPDSPYWQFLKTAAASGIEFDATVDGVPPQALARLQAIVVEELGWGDAGLAVSLGAGAFPRLMAARSGNQELVDLCEGRLGCWIGTQPDRGSDGLSLYPAERHAAARQGNKGNLTARVSGGEIVISGQSSAWVSNGPVAQVGLLTIAADYGEGFFDAEGHPRGVEVVVPLDLPGVSRGRPLEKLGKRALPQGEVYFDDVKVPARFALSLGDDYWPGHASTWSSAGVAMGQIMTGLARAAFEYALEYCHERRQGGALLADHQLVQYRLGAIARKLETMRAVSRRATDYTFLSPKKHPYYTAGSKVTCTDLAFEVADEALQLFGGYGLTREYPMEKLFRDARAARIEDGENHLLTMKFGYLTALLHRAGWARP</sequence>
<keyword evidence="5" id="KW-0560">Oxidoreductase</keyword>
<keyword evidence="4 5" id="KW-0274">FAD</keyword>
<comment type="cofactor">
    <cofactor evidence="1 5">
        <name>FAD</name>
        <dbReference type="ChEBI" id="CHEBI:57692"/>
    </cofactor>
</comment>
<gene>
    <name evidence="8" type="ORF">A4E84_36555</name>
</gene>
<evidence type="ECO:0000256" key="5">
    <source>
        <dbReference type="RuleBase" id="RU362125"/>
    </source>
</evidence>
<evidence type="ECO:0000259" key="6">
    <source>
        <dbReference type="Pfam" id="PF00441"/>
    </source>
</evidence>
<dbReference type="InterPro" id="IPR009100">
    <property type="entry name" value="AcylCoA_DH/oxidase_NM_dom_sf"/>
</dbReference>
<feature type="domain" description="Acyl-CoA dehydrogenase/oxidase C-terminal" evidence="6">
    <location>
        <begin position="293"/>
        <end position="415"/>
    </location>
</feature>
<dbReference type="GO" id="GO:0050660">
    <property type="term" value="F:flavin adenine dinucleotide binding"/>
    <property type="evidence" value="ECO:0007669"/>
    <property type="project" value="InterPro"/>
</dbReference>
<reference evidence="9" key="1">
    <citation type="submission" date="2016-04" db="EMBL/GenBank/DDBJ databases">
        <authorList>
            <person name="Zhang B."/>
        </authorList>
    </citation>
    <scope>NUCLEOTIDE SEQUENCE [LARGE SCALE GENOMIC DNA]</scope>
    <source>
        <strain evidence="9">S10</strain>
    </source>
</reference>
<dbReference type="InterPro" id="IPR046373">
    <property type="entry name" value="Acyl-CoA_Oxase/DH_mid-dom_sf"/>
</dbReference>
<dbReference type="InterPro" id="IPR037069">
    <property type="entry name" value="AcylCoA_DH/ox_N_sf"/>
</dbReference>
<dbReference type="Gene3D" id="1.10.540.10">
    <property type="entry name" value="Acyl-CoA dehydrogenase/oxidase, N-terminal domain"/>
    <property type="match status" value="1"/>
</dbReference>
<dbReference type="Gene3D" id="2.40.110.10">
    <property type="entry name" value="Butyryl-CoA Dehydrogenase, subunit A, domain 2"/>
    <property type="match status" value="1"/>
</dbReference>
<organism evidence="8 9">
    <name type="scientific">Streptomyces qaidamensis</name>
    <dbReference type="NCBI Taxonomy" id="1783515"/>
    <lineage>
        <taxon>Bacteria</taxon>
        <taxon>Bacillati</taxon>
        <taxon>Actinomycetota</taxon>
        <taxon>Actinomycetes</taxon>
        <taxon>Kitasatosporales</taxon>
        <taxon>Streptomycetaceae</taxon>
        <taxon>Streptomyces</taxon>
        <taxon>Streptomyces aurantiacus group</taxon>
    </lineage>
</organism>
<protein>
    <submittedName>
        <fullName evidence="8">Acyl-CoA dehydrogenase</fullName>
    </submittedName>
</protein>
<dbReference type="STRING" id="1783515.A4E84_36555"/>
<dbReference type="InterPro" id="IPR006089">
    <property type="entry name" value="Acyl-CoA_DH_CS"/>
</dbReference>
<proteinExistence type="inferred from homology"/>
<dbReference type="Pfam" id="PF00441">
    <property type="entry name" value="Acyl-CoA_dh_1"/>
    <property type="match status" value="1"/>
</dbReference>
<dbReference type="Proteomes" id="UP000076096">
    <property type="component" value="Chromosome"/>
</dbReference>
<comment type="similarity">
    <text evidence="2 5">Belongs to the acyl-CoA dehydrogenase family.</text>
</comment>
<dbReference type="SUPFAM" id="SSF47203">
    <property type="entry name" value="Acyl-CoA dehydrogenase C-terminal domain-like"/>
    <property type="match status" value="1"/>
</dbReference>
<dbReference type="InterPro" id="IPR006091">
    <property type="entry name" value="Acyl-CoA_Oxase/DH_mid-dom"/>
</dbReference>
<dbReference type="SUPFAM" id="SSF56645">
    <property type="entry name" value="Acyl-CoA dehydrogenase NM domain-like"/>
    <property type="match status" value="1"/>
</dbReference>
<dbReference type="EMBL" id="CP015098">
    <property type="protein sequence ID" value="AMW14513.1"/>
    <property type="molecule type" value="Genomic_DNA"/>
</dbReference>
<dbReference type="InterPro" id="IPR036250">
    <property type="entry name" value="AcylCo_DH-like_C"/>
</dbReference>
<dbReference type="PANTHER" id="PTHR43884:SF12">
    <property type="entry name" value="ISOVALERYL-COA DEHYDROGENASE, MITOCHONDRIAL-RELATED"/>
    <property type="match status" value="1"/>
</dbReference>
<accession>A0A143CAP9</accession>
<feature type="domain" description="Acyl-CoA oxidase/dehydrogenase middle" evidence="7">
    <location>
        <begin position="179"/>
        <end position="263"/>
    </location>
</feature>
<evidence type="ECO:0000313" key="9">
    <source>
        <dbReference type="Proteomes" id="UP000076096"/>
    </source>
</evidence>
<evidence type="ECO:0000313" key="8">
    <source>
        <dbReference type="EMBL" id="AMW14513.1"/>
    </source>
</evidence>
<keyword evidence="9" id="KW-1185">Reference proteome</keyword>
<dbReference type="Gene3D" id="1.20.140.10">
    <property type="entry name" value="Butyryl-CoA Dehydrogenase, subunit A, domain 3"/>
    <property type="match status" value="1"/>
</dbReference>
<evidence type="ECO:0000256" key="4">
    <source>
        <dbReference type="ARBA" id="ARBA00022827"/>
    </source>
</evidence>
<dbReference type="RefSeq" id="WP_062930654.1">
    <property type="nucleotide sequence ID" value="NZ_CP015098.1"/>
</dbReference>
<dbReference type="PANTHER" id="PTHR43884">
    <property type="entry name" value="ACYL-COA DEHYDROGENASE"/>
    <property type="match status" value="1"/>
</dbReference>
<name>A0A143CAP9_9ACTN</name>
<dbReference type="InterPro" id="IPR009075">
    <property type="entry name" value="AcylCo_DH/oxidase_C"/>
</dbReference>
<dbReference type="AlphaFoldDB" id="A0A143CAP9"/>
<dbReference type="Pfam" id="PF02770">
    <property type="entry name" value="Acyl-CoA_dh_M"/>
    <property type="match status" value="1"/>
</dbReference>
<evidence type="ECO:0000256" key="3">
    <source>
        <dbReference type="ARBA" id="ARBA00022630"/>
    </source>
</evidence>
<dbReference type="CDD" id="cd00567">
    <property type="entry name" value="ACAD"/>
    <property type="match status" value="1"/>
</dbReference>